<comment type="caution">
    <text evidence="2">The sequence shown here is derived from an EMBL/GenBank/DDBJ whole genome shotgun (WGS) entry which is preliminary data.</text>
</comment>
<evidence type="ECO:0000256" key="1">
    <source>
        <dbReference type="SAM" id="SignalP"/>
    </source>
</evidence>
<keyword evidence="3" id="KW-1185">Reference proteome</keyword>
<dbReference type="OrthoDB" id="6299729at2"/>
<dbReference type="Proteomes" id="UP000179786">
    <property type="component" value="Unassembled WGS sequence"/>
</dbReference>
<proteinExistence type="predicted"/>
<protein>
    <submittedName>
        <fullName evidence="2">Uncharacterized protein</fullName>
    </submittedName>
</protein>
<dbReference type="RefSeq" id="WP_070987712.1">
    <property type="nucleotide sequence ID" value="NZ_MKJU01000035.1"/>
</dbReference>
<gene>
    <name evidence="2" type="ORF">BET10_00800</name>
</gene>
<feature type="chain" id="PRO_5010203827" evidence="1">
    <location>
        <begin position="25"/>
        <end position="660"/>
    </location>
</feature>
<keyword evidence="1" id="KW-0732">Signal</keyword>
<dbReference type="EMBL" id="MKJU01000035">
    <property type="protein sequence ID" value="OHU87179.1"/>
    <property type="molecule type" value="Genomic_DNA"/>
</dbReference>
<reference evidence="2 3" key="1">
    <citation type="submission" date="2016-09" db="EMBL/GenBank/DDBJ databases">
        <title>Pseudoalteromonas amylolytica sp. nov., isolated from the surface seawater.</title>
        <authorList>
            <person name="Wu Y.-H."/>
            <person name="Cheng H."/>
            <person name="Jin X.-B."/>
            <person name="Wang C.-S."/>
            <person name="Xu X.-W."/>
        </authorList>
    </citation>
    <scope>NUCLEOTIDE SEQUENCE [LARGE SCALE GENOMIC DNA]</scope>
    <source>
        <strain evidence="2 3">JW1</strain>
    </source>
</reference>
<dbReference type="AlphaFoldDB" id="A0A1S1MQE1"/>
<accession>A0A1S1MQE1</accession>
<name>A0A1S1MQE1_9GAMM</name>
<organism evidence="2 3">
    <name type="scientific">Pseudoalteromonas amylolytica</name>
    <dbReference type="NCBI Taxonomy" id="1859457"/>
    <lineage>
        <taxon>Bacteria</taxon>
        <taxon>Pseudomonadati</taxon>
        <taxon>Pseudomonadota</taxon>
        <taxon>Gammaproteobacteria</taxon>
        <taxon>Alteromonadales</taxon>
        <taxon>Pseudoalteromonadaceae</taxon>
        <taxon>Pseudoalteromonas</taxon>
    </lineage>
</organism>
<feature type="signal peptide" evidence="1">
    <location>
        <begin position="1"/>
        <end position="24"/>
    </location>
</feature>
<sequence length="660" mass="72884">MKQLTLTALAHIALLGSIVTPVQAQNLDSTTLPILFFAQGDSYRALSPWYSLRYQAQLVELQTCSEAACIQSIKFNGLEATNSFDERNYHASFAGQAGSMKKQDTYSQLNLGQYEQGTLYASGNQRRITFTLQVSEQPSSLQFEFSDDYSTSISDDNASLNRISKACKSTCSTTWQAFNIDKDGRYTSAKFLPTQAGRWTVHGSTDAVKLELTTLIGQYQPPNKRHHQEDLSQSSLSLNQDSVIMMQQGELHNQYTFYDTQVHGMGDNHWLLRQDESLMLTDHSANVQSAMRIDNLGLQQIISSDIKSESVFVLGVPYEYAKPSPSSRTIISQYPETSTSPMVATQLLELDHALNLLFATTIYLPESELPYATVELHEWGVLVGTGEAAAKSTSHSYVANQSSSAMAGCPMVASGYGYGLLCWKALNNPTLTYTPANSAMIPVTVVDNTTPTLMNQLEDNQHGIIFKDGSNPVDPGGSWTHPDNIATSKEDLALAIAMYHYRWGSPVAANIVYPAGSPSQPVMFREVEYQAANSSNLPHNVCNHFAASSGYPEYQAADACMTQTGFGLFSLMSLTFDRWQGGNYYPNLNVGGQDNSWFPWFTNFVGDPPVTDPFQAQASKEMAARIKHYNANYGRLIQDTYLNGQLFSQGTVAGYYQTHL</sequence>
<evidence type="ECO:0000313" key="2">
    <source>
        <dbReference type="EMBL" id="OHU87179.1"/>
    </source>
</evidence>
<evidence type="ECO:0000313" key="3">
    <source>
        <dbReference type="Proteomes" id="UP000179786"/>
    </source>
</evidence>